<dbReference type="InterPro" id="IPR011990">
    <property type="entry name" value="TPR-like_helical_dom_sf"/>
</dbReference>
<dbReference type="Gene3D" id="1.25.40.10">
    <property type="entry name" value="Tetratricopeptide repeat domain"/>
    <property type="match status" value="2"/>
</dbReference>
<evidence type="ECO:0000256" key="3">
    <source>
        <dbReference type="SAM" id="SignalP"/>
    </source>
</evidence>
<dbReference type="AlphaFoldDB" id="A0A1F4U5A8"/>
<protein>
    <recommendedName>
        <fullName evidence="6">Tetratricopeptide repeat-like domain-containing protein</fullName>
    </recommendedName>
</protein>
<feature type="chain" id="PRO_5009514751" description="Tetratricopeptide repeat-like domain-containing protein" evidence="3">
    <location>
        <begin position="22"/>
        <end position="200"/>
    </location>
</feature>
<proteinExistence type="predicted"/>
<organism evidence="4 5">
    <name type="scientific">candidate division WOR-1 bacterium RIFOXYC2_FULL_46_14</name>
    <dbReference type="NCBI Taxonomy" id="1802587"/>
    <lineage>
        <taxon>Bacteria</taxon>
        <taxon>Bacillati</taxon>
        <taxon>Saganbacteria</taxon>
    </lineage>
</organism>
<feature type="signal peptide" evidence="3">
    <location>
        <begin position="1"/>
        <end position="21"/>
    </location>
</feature>
<dbReference type="PANTHER" id="PTHR44943:SF8">
    <property type="entry name" value="TPR REPEAT-CONTAINING PROTEIN MJ0263"/>
    <property type="match status" value="1"/>
</dbReference>
<dbReference type="InterPro" id="IPR019734">
    <property type="entry name" value="TPR_rpt"/>
</dbReference>
<dbReference type="SMART" id="SM00028">
    <property type="entry name" value="TPR"/>
    <property type="match status" value="3"/>
</dbReference>
<dbReference type="EMBL" id="MEUJ01000004">
    <property type="protein sequence ID" value="OGC40126.1"/>
    <property type="molecule type" value="Genomic_DNA"/>
</dbReference>
<evidence type="ECO:0008006" key="6">
    <source>
        <dbReference type="Google" id="ProtNLM"/>
    </source>
</evidence>
<reference evidence="4 5" key="1">
    <citation type="journal article" date="2016" name="Nat. Commun.">
        <title>Thousands of microbial genomes shed light on interconnected biogeochemical processes in an aquifer system.</title>
        <authorList>
            <person name="Anantharaman K."/>
            <person name="Brown C.T."/>
            <person name="Hug L.A."/>
            <person name="Sharon I."/>
            <person name="Castelle C.J."/>
            <person name="Probst A.J."/>
            <person name="Thomas B.C."/>
            <person name="Singh A."/>
            <person name="Wilkins M.J."/>
            <person name="Karaoz U."/>
            <person name="Brodie E.L."/>
            <person name="Williams K.H."/>
            <person name="Hubbard S.S."/>
            <person name="Banfield J.F."/>
        </authorList>
    </citation>
    <scope>NUCLEOTIDE SEQUENCE [LARGE SCALE GENOMIC DNA]</scope>
</reference>
<gene>
    <name evidence="4" type="ORF">A2438_02410</name>
</gene>
<keyword evidence="2" id="KW-0802">TPR repeat</keyword>
<evidence type="ECO:0000313" key="4">
    <source>
        <dbReference type="EMBL" id="OGC40126.1"/>
    </source>
</evidence>
<keyword evidence="3" id="KW-0732">Signal</keyword>
<comment type="caution">
    <text evidence="4">The sequence shown here is derived from an EMBL/GenBank/DDBJ whole genome shotgun (WGS) entry which is preliminary data.</text>
</comment>
<dbReference type="PANTHER" id="PTHR44943">
    <property type="entry name" value="CELLULOSE SYNTHASE OPERON PROTEIN C"/>
    <property type="match status" value="1"/>
</dbReference>
<evidence type="ECO:0000313" key="5">
    <source>
        <dbReference type="Proteomes" id="UP000179242"/>
    </source>
</evidence>
<dbReference type="Proteomes" id="UP000179242">
    <property type="component" value="Unassembled WGS sequence"/>
</dbReference>
<dbReference type="SUPFAM" id="SSF48452">
    <property type="entry name" value="TPR-like"/>
    <property type="match status" value="1"/>
</dbReference>
<evidence type="ECO:0000256" key="1">
    <source>
        <dbReference type="ARBA" id="ARBA00022737"/>
    </source>
</evidence>
<evidence type="ECO:0000256" key="2">
    <source>
        <dbReference type="ARBA" id="ARBA00022803"/>
    </source>
</evidence>
<keyword evidence="1" id="KW-0677">Repeat</keyword>
<sequence length="200" mass="23134">MRLKLLLCFFILIFCSSDVLAWSMTPELRKEINEKEAALRKNPDSAFTRFDLAVTYSYSNKILEAWDTLKKIPELDPTFKEKGLAFYVDKVRKDPGDWKMRFRLAFALYFNGRKEEAIQQFKYVLVSDPNNVWAYGYISLAYGEMNNIDEGIKWAQKGIKVDKLVAALHLLLSQGYYRKGDNGKGFLEAAETIRLKALGY</sequence>
<dbReference type="InterPro" id="IPR051685">
    <property type="entry name" value="Ycf3/AcsC/BcsC/TPR_MFPF"/>
</dbReference>
<accession>A0A1F4U5A8</accession>
<name>A0A1F4U5A8_UNCSA</name>